<dbReference type="EMBL" id="BBNU01000004">
    <property type="protein sequence ID" value="GAL78980.1"/>
    <property type="molecule type" value="Genomic_DNA"/>
</dbReference>
<name>A0A090WPI9_9FLAO</name>
<proteinExistence type="predicted"/>
<gene>
    <name evidence="2" type="ORF">JCM19274_3538</name>
    <name evidence="1" type="ORF">JCM19300_4006</name>
</gene>
<organism evidence="2 3">
    <name type="scientific">Algibacter lectus</name>
    <dbReference type="NCBI Taxonomy" id="221126"/>
    <lineage>
        <taxon>Bacteria</taxon>
        <taxon>Pseudomonadati</taxon>
        <taxon>Bacteroidota</taxon>
        <taxon>Flavobacteriia</taxon>
        <taxon>Flavobacteriales</taxon>
        <taxon>Flavobacteriaceae</taxon>
        <taxon>Algibacter</taxon>
    </lineage>
</organism>
<dbReference type="Proteomes" id="UP000029644">
    <property type="component" value="Unassembled WGS sequence"/>
</dbReference>
<evidence type="ECO:0000313" key="3">
    <source>
        <dbReference type="Proteomes" id="UP000029643"/>
    </source>
</evidence>
<comment type="caution">
    <text evidence="2">The sequence shown here is derived from an EMBL/GenBank/DDBJ whole genome shotgun (WGS) entry which is preliminary data.</text>
</comment>
<dbReference type="Proteomes" id="UP000029643">
    <property type="component" value="Unassembled WGS sequence"/>
</dbReference>
<evidence type="ECO:0000313" key="2">
    <source>
        <dbReference type="EMBL" id="GAL78980.1"/>
    </source>
</evidence>
<dbReference type="RefSeq" id="WP_052415203.1">
    <property type="nucleotide sequence ID" value="NZ_BBNQ01000001.1"/>
</dbReference>
<accession>A0A090WPI9</accession>
<evidence type="ECO:0000313" key="4">
    <source>
        <dbReference type="Proteomes" id="UP000029644"/>
    </source>
</evidence>
<protein>
    <submittedName>
        <fullName evidence="2">Uncharacterized protein</fullName>
    </submittedName>
</protein>
<evidence type="ECO:0000313" key="1">
    <source>
        <dbReference type="EMBL" id="GAL61068.1"/>
    </source>
</evidence>
<dbReference type="OrthoDB" id="663842at2"/>
<reference evidence="3 4" key="1">
    <citation type="journal article" date="2014" name="Genome Announc.">
        <title>Draft Genome Sequences of Marine Flavobacterium Algibacter lectus Strains SS8 and NR4.</title>
        <authorList>
            <person name="Takatani N."/>
            <person name="Nakanishi M."/>
            <person name="Meirelles P."/>
            <person name="Mino S."/>
            <person name="Suda W."/>
            <person name="Oshima K."/>
            <person name="Hattori M."/>
            <person name="Ohkuma M."/>
            <person name="Hosokawa M."/>
            <person name="Miyashita K."/>
            <person name="Thompson F.L."/>
            <person name="Niwa A."/>
            <person name="Sawabe T."/>
            <person name="Sawabe T."/>
        </authorList>
    </citation>
    <scope>NUCLEOTIDE SEQUENCE [LARGE SCALE GENOMIC DNA]</scope>
    <source>
        <strain evidence="2">JCM 19274</strain>
        <strain evidence="1 4">JCM 19300</strain>
        <strain evidence="3">JCM19274</strain>
    </source>
</reference>
<dbReference type="EMBL" id="BBNQ01000001">
    <property type="protein sequence ID" value="GAL61068.1"/>
    <property type="molecule type" value="Genomic_DNA"/>
</dbReference>
<dbReference type="AlphaFoldDB" id="A0A090WPI9"/>
<sequence>MYYLCVLLFLFQNSTPEHIVEYHDIKNKTQEIEYITKYKKSNSTDIQAYVISLEMKQAEYKVLPWQKLNTFNKGKTKLEQLIIKEPKNANLIYVRLVIQEQLPKMLNYNSDIEHDKQFLSELLKIKDNSDYLDTYILNYTTL</sequence>
<dbReference type="STRING" id="221126.SAMN04489722_103546"/>